<evidence type="ECO:0000259" key="3">
    <source>
        <dbReference type="PROSITE" id="PS51462"/>
    </source>
</evidence>
<accession>A0ABP6RNF8</accession>
<evidence type="ECO:0000256" key="2">
    <source>
        <dbReference type="ARBA" id="ARBA00022801"/>
    </source>
</evidence>
<dbReference type="PROSITE" id="PS51462">
    <property type="entry name" value="NUDIX"/>
    <property type="match status" value="1"/>
</dbReference>
<sequence length="373" mass="40856">MTARHHGIRLVSFSIGALATTSGPALGTALATASPHDDATVADVLRRTLYPRARTTPHLIAQLAAELALPARKVRCLLHSPRPLLLAPTARALLAGLRDAHPELRLAVNTNLAAADTGHGDLIRAELGPLLDTTHFSHRTGHVNGTGPEAFETLAHHHDIHVANIVHIGPDEREDSHAPLLAGARALLVRPDHQRIPRVADADRYRTAADLSRAVTEIHRWIPQSHPRPTLPVRASALIRDTEGRLLLVRGPDDTQFSFPGGRCHPYGRETPPEAMTREVHEELRLTTTPGKLLWAGTSHAESSTGENKVHFLFEAHLTGTTTPDPDPTEVAEHRWASNNEALHLLHPAEADRLTRITGGKHHGWQRRSHPRR</sequence>
<dbReference type="SUPFAM" id="SSF55811">
    <property type="entry name" value="Nudix"/>
    <property type="match status" value="1"/>
</dbReference>
<dbReference type="InterPro" id="IPR000086">
    <property type="entry name" value="NUDIX_hydrolase_dom"/>
</dbReference>
<reference evidence="5" key="1">
    <citation type="journal article" date="2019" name="Int. J. Syst. Evol. Microbiol.">
        <title>The Global Catalogue of Microorganisms (GCM) 10K type strain sequencing project: providing services to taxonomists for standard genome sequencing and annotation.</title>
        <authorList>
            <consortium name="The Broad Institute Genomics Platform"/>
            <consortium name="The Broad Institute Genome Sequencing Center for Infectious Disease"/>
            <person name="Wu L."/>
            <person name="Ma J."/>
        </authorList>
    </citation>
    <scope>NUCLEOTIDE SEQUENCE [LARGE SCALE GENOMIC DNA]</scope>
    <source>
        <strain evidence="5">JCM 9687</strain>
    </source>
</reference>
<dbReference type="RefSeq" id="WP_344926864.1">
    <property type="nucleotide sequence ID" value="NZ_BAAAYK010000038.1"/>
</dbReference>
<dbReference type="PANTHER" id="PTHR43046:SF14">
    <property type="entry name" value="MUTT_NUDIX FAMILY PROTEIN"/>
    <property type="match status" value="1"/>
</dbReference>
<proteinExistence type="predicted"/>
<comment type="caution">
    <text evidence="4">The sequence shown here is derived from an EMBL/GenBank/DDBJ whole genome shotgun (WGS) entry which is preliminary data.</text>
</comment>
<feature type="domain" description="Nudix hydrolase" evidence="3">
    <location>
        <begin position="229"/>
        <end position="359"/>
    </location>
</feature>
<evidence type="ECO:0000256" key="1">
    <source>
        <dbReference type="ARBA" id="ARBA00001946"/>
    </source>
</evidence>
<dbReference type="CDD" id="cd02883">
    <property type="entry name" value="NUDIX_Hydrolase"/>
    <property type="match status" value="1"/>
</dbReference>
<dbReference type="Gene3D" id="3.90.79.10">
    <property type="entry name" value="Nucleoside Triphosphate Pyrophosphohydrolase"/>
    <property type="match status" value="1"/>
</dbReference>
<dbReference type="InterPro" id="IPR036412">
    <property type="entry name" value="HAD-like_sf"/>
</dbReference>
<organism evidence="4 5">
    <name type="scientific">Saccharopolyspora gregorii</name>
    <dbReference type="NCBI Taxonomy" id="33914"/>
    <lineage>
        <taxon>Bacteria</taxon>
        <taxon>Bacillati</taxon>
        <taxon>Actinomycetota</taxon>
        <taxon>Actinomycetes</taxon>
        <taxon>Pseudonocardiales</taxon>
        <taxon>Pseudonocardiaceae</taxon>
        <taxon>Saccharopolyspora</taxon>
    </lineage>
</organism>
<protein>
    <recommendedName>
        <fullName evidence="3">Nudix hydrolase domain-containing protein</fullName>
    </recommendedName>
</protein>
<keyword evidence="5" id="KW-1185">Reference proteome</keyword>
<dbReference type="SUPFAM" id="SSF56784">
    <property type="entry name" value="HAD-like"/>
    <property type="match status" value="1"/>
</dbReference>
<evidence type="ECO:0000313" key="4">
    <source>
        <dbReference type="EMBL" id="GAA3357901.1"/>
    </source>
</evidence>
<dbReference type="Gene3D" id="3.40.50.1000">
    <property type="entry name" value="HAD superfamily/HAD-like"/>
    <property type="match status" value="1"/>
</dbReference>
<comment type="cofactor">
    <cofactor evidence="1">
        <name>Mg(2+)</name>
        <dbReference type="ChEBI" id="CHEBI:18420"/>
    </cofactor>
</comment>
<dbReference type="Pfam" id="PF00293">
    <property type="entry name" value="NUDIX"/>
    <property type="match status" value="1"/>
</dbReference>
<keyword evidence="2" id="KW-0378">Hydrolase</keyword>
<dbReference type="EMBL" id="BAAAYK010000038">
    <property type="protein sequence ID" value="GAA3357901.1"/>
    <property type="molecule type" value="Genomic_DNA"/>
</dbReference>
<gene>
    <name evidence="4" type="ORF">GCM10020366_27800</name>
</gene>
<dbReference type="InterPro" id="IPR015797">
    <property type="entry name" value="NUDIX_hydrolase-like_dom_sf"/>
</dbReference>
<dbReference type="InterPro" id="IPR023214">
    <property type="entry name" value="HAD_sf"/>
</dbReference>
<dbReference type="Proteomes" id="UP001500483">
    <property type="component" value="Unassembled WGS sequence"/>
</dbReference>
<name>A0ABP6RNF8_9PSEU</name>
<dbReference type="PANTHER" id="PTHR43046">
    <property type="entry name" value="GDP-MANNOSE MANNOSYL HYDROLASE"/>
    <property type="match status" value="1"/>
</dbReference>
<evidence type="ECO:0000313" key="5">
    <source>
        <dbReference type="Proteomes" id="UP001500483"/>
    </source>
</evidence>